<organism evidence="2 3">
    <name type="scientific">Plesiomonas shigelloides</name>
    <name type="common">Aeromonas shigelloides</name>
    <dbReference type="NCBI Taxonomy" id="703"/>
    <lineage>
        <taxon>Bacteria</taxon>
        <taxon>Pseudomonadati</taxon>
        <taxon>Pseudomonadota</taxon>
        <taxon>Gammaproteobacteria</taxon>
        <taxon>Enterobacterales</taxon>
        <taxon>Enterobacteriaceae</taxon>
        <taxon>Plesiomonas</taxon>
    </lineage>
</organism>
<dbReference type="InterPro" id="IPR055507">
    <property type="entry name" value="DUF7079"/>
</dbReference>
<dbReference type="RefSeq" id="WP_207542515.1">
    <property type="nucleotide sequence ID" value="NZ_JAFNAA010000017.1"/>
</dbReference>
<dbReference type="Pfam" id="PF23296">
    <property type="entry name" value="DUF7079"/>
    <property type="match status" value="1"/>
</dbReference>
<dbReference type="Proteomes" id="UP000664658">
    <property type="component" value="Unassembled WGS sequence"/>
</dbReference>
<evidence type="ECO:0000313" key="3">
    <source>
        <dbReference type="Proteomes" id="UP000664658"/>
    </source>
</evidence>
<protein>
    <recommendedName>
        <fullName evidence="1">DUF7079 domain-containing protein</fullName>
    </recommendedName>
</protein>
<name>A0A8I2B2W6_PLESH</name>
<dbReference type="AlphaFoldDB" id="A0A8I2B2W6"/>
<accession>A0A8I2B2W6</accession>
<evidence type="ECO:0000313" key="2">
    <source>
        <dbReference type="EMBL" id="MBO1109344.1"/>
    </source>
</evidence>
<feature type="domain" description="DUF7079" evidence="1">
    <location>
        <begin position="15"/>
        <end position="121"/>
    </location>
</feature>
<dbReference type="EMBL" id="JAFNAA010000017">
    <property type="protein sequence ID" value="MBO1109344.1"/>
    <property type="molecule type" value="Genomic_DNA"/>
</dbReference>
<gene>
    <name evidence="2" type="ORF">J2R62_14195</name>
</gene>
<evidence type="ECO:0000259" key="1">
    <source>
        <dbReference type="Pfam" id="PF23296"/>
    </source>
</evidence>
<sequence>MMNTGMPVEASIAQVQHLCEALSDIFVDNVVDYHAIAAQARAFPTRHVEQLFFEWVAPVCYANALAPVPSVWAGFEPQLLWQDICHYRQYVTGGGWLRRQRVALHVFFLRQRFAADWRELRGYLP</sequence>
<comment type="caution">
    <text evidence="2">The sequence shown here is derived from an EMBL/GenBank/DDBJ whole genome shotgun (WGS) entry which is preliminary data.</text>
</comment>
<proteinExistence type="predicted"/>
<reference evidence="2" key="1">
    <citation type="submission" date="2021-03" db="EMBL/GenBank/DDBJ databases">
        <title>Plesiomonas shigelloides zfcc0051, isolated from zebrafish feces.</title>
        <authorList>
            <person name="Vanderhoek Z."/>
            <person name="Gaulke C."/>
        </authorList>
    </citation>
    <scope>NUCLEOTIDE SEQUENCE</scope>
    <source>
        <strain evidence="2">Zfcc0051</strain>
    </source>
</reference>